<accession>A0A3N0Z3K8</accession>
<dbReference type="GO" id="GO:0070830">
    <property type="term" value="P:bicellular tight junction assembly"/>
    <property type="evidence" value="ECO:0007669"/>
    <property type="project" value="TreeGrafter"/>
</dbReference>
<dbReference type="Pfam" id="PF25767">
    <property type="entry name" value="ARM_TBCD_2nd"/>
    <property type="match status" value="1"/>
</dbReference>
<gene>
    <name evidence="2" type="ORF">DPX16_8031</name>
</gene>
<dbReference type="OrthoDB" id="10253476at2759"/>
<evidence type="ECO:0000313" key="2">
    <source>
        <dbReference type="EMBL" id="ROL53089.1"/>
    </source>
</evidence>
<reference evidence="2 3" key="1">
    <citation type="submission" date="2018-10" db="EMBL/GenBank/DDBJ databases">
        <title>Genome assembly for a Yunnan-Guizhou Plateau 3E fish, Anabarilius grahami (Regan), and its evolutionary and genetic applications.</title>
        <authorList>
            <person name="Jiang W."/>
        </authorList>
    </citation>
    <scope>NUCLEOTIDE SEQUENCE [LARGE SCALE GENOMIC DNA]</scope>
    <source>
        <strain evidence="2">AG-KIZ</strain>
        <tissue evidence="2">Muscle</tissue>
    </source>
</reference>
<evidence type="ECO:0000259" key="1">
    <source>
        <dbReference type="Pfam" id="PF25767"/>
    </source>
</evidence>
<sequence>MEGVCNGEESELTVQACVLSEFSESAEARALFNSLPDIHQDTASREAIIEKFVVMMDRYQEQPHLLDPHLEWMLNMLLEMTRNEKSPPLLVRGYKIFMQLFPHEVSDVQPVLDLLCRQDQKDTETWETRYILLLWLSMTCLIPFDLSRLDGHLSADSGLNRETIMDRILAVAKSFLRVSDKSRDAASVLVSKFVTRPDVKQKRLGDFLDWCLTTISQTSEMTMEGTVALDGALQSLAQLFKHGKRDDFLQYAPTVLQCLNQKRIAESNQATLRKLGVKVVQRLGLTCLKPRLAKWRYQRGSRSLAVNLALSSATGSVEDTKPDLESVSQEEDYDIPQEVENVIEQLLVGLKDKETIVRWSSAKGIGRVTGRLPKELADEVVESVLECFSFQETDNAWHGGCLALAELGRRGLLLPSRLPDGSFVFSFFYSLL</sequence>
<dbReference type="GO" id="GO:0007023">
    <property type="term" value="P:post-chaperonin tubulin folding pathway"/>
    <property type="evidence" value="ECO:0007669"/>
    <property type="project" value="InterPro"/>
</dbReference>
<dbReference type="InterPro" id="IPR058033">
    <property type="entry name" value="ARM_TBCD_2nd"/>
</dbReference>
<protein>
    <submittedName>
        <fullName evidence="2">Tubulin-specific chaperone D</fullName>
    </submittedName>
</protein>
<dbReference type="GO" id="GO:0048487">
    <property type="term" value="F:beta-tubulin binding"/>
    <property type="evidence" value="ECO:0007669"/>
    <property type="project" value="InterPro"/>
</dbReference>
<dbReference type="PANTHER" id="PTHR12658:SF0">
    <property type="entry name" value="TUBULIN-SPECIFIC CHAPERONE D"/>
    <property type="match status" value="1"/>
</dbReference>
<dbReference type="GO" id="GO:0000226">
    <property type="term" value="P:microtubule cytoskeleton organization"/>
    <property type="evidence" value="ECO:0007669"/>
    <property type="project" value="TreeGrafter"/>
</dbReference>
<proteinExistence type="predicted"/>
<dbReference type="InterPro" id="IPR016024">
    <property type="entry name" value="ARM-type_fold"/>
</dbReference>
<keyword evidence="3" id="KW-1185">Reference proteome</keyword>
<dbReference type="EMBL" id="RJVU01014084">
    <property type="protein sequence ID" value="ROL53089.1"/>
    <property type="molecule type" value="Genomic_DNA"/>
</dbReference>
<dbReference type="GO" id="GO:0016328">
    <property type="term" value="C:lateral plasma membrane"/>
    <property type="evidence" value="ECO:0007669"/>
    <property type="project" value="TreeGrafter"/>
</dbReference>
<evidence type="ECO:0000313" key="3">
    <source>
        <dbReference type="Proteomes" id="UP000281406"/>
    </source>
</evidence>
<name>A0A3N0Z3K8_ANAGA</name>
<dbReference type="Pfam" id="PF23579">
    <property type="entry name" value="ARM_TBCD"/>
    <property type="match status" value="1"/>
</dbReference>
<dbReference type="AlphaFoldDB" id="A0A3N0Z3K8"/>
<dbReference type="SUPFAM" id="SSF48371">
    <property type="entry name" value="ARM repeat"/>
    <property type="match status" value="2"/>
</dbReference>
<dbReference type="GO" id="GO:0034333">
    <property type="term" value="P:adherens junction assembly"/>
    <property type="evidence" value="ECO:0007669"/>
    <property type="project" value="TreeGrafter"/>
</dbReference>
<comment type="caution">
    <text evidence="2">The sequence shown here is derived from an EMBL/GenBank/DDBJ whole genome shotgun (WGS) entry which is preliminary data.</text>
</comment>
<dbReference type="GO" id="GO:0007021">
    <property type="term" value="P:tubulin complex assembly"/>
    <property type="evidence" value="ECO:0007669"/>
    <property type="project" value="InterPro"/>
</dbReference>
<dbReference type="PANTHER" id="PTHR12658">
    <property type="entry name" value="BETA-TUBULIN COFACTOR D"/>
    <property type="match status" value="1"/>
</dbReference>
<dbReference type="GO" id="GO:0005096">
    <property type="term" value="F:GTPase activator activity"/>
    <property type="evidence" value="ECO:0007669"/>
    <property type="project" value="InterPro"/>
</dbReference>
<organism evidence="2 3">
    <name type="scientific">Anabarilius grahami</name>
    <name type="common">Kanglang fish</name>
    <name type="synonym">Barilius grahami</name>
    <dbReference type="NCBI Taxonomy" id="495550"/>
    <lineage>
        <taxon>Eukaryota</taxon>
        <taxon>Metazoa</taxon>
        <taxon>Chordata</taxon>
        <taxon>Craniata</taxon>
        <taxon>Vertebrata</taxon>
        <taxon>Euteleostomi</taxon>
        <taxon>Actinopterygii</taxon>
        <taxon>Neopterygii</taxon>
        <taxon>Teleostei</taxon>
        <taxon>Ostariophysi</taxon>
        <taxon>Cypriniformes</taxon>
        <taxon>Xenocyprididae</taxon>
        <taxon>Xenocypridinae</taxon>
        <taxon>Xenocypridinae incertae sedis</taxon>
        <taxon>Anabarilius</taxon>
    </lineage>
</organism>
<feature type="domain" description="Tubulin-folding cofactor D ARM repeats" evidence="1">
    <location>
        <begin position="272"/>
        <end position="420"/>
    </location>
</feature>
<dbReference type="InterPro" id="IPR033162">
    <property type="entry name" value="TBCD"/>
</dbReference>
<dbReference type="Proteomes" id="UP000281406">
    <property type="component" value="Unassembled WGS sequence"/>
</dbReference>